<proteinExistence type="predicted"/>
<dbReference type="InterPro" id="IPR024425">
    <property type="entry name" value="LiaF-like_C"/>
</dbReference>
<dbReference type="Pfam" id="PF22570">
    <property type="entry name" value="LiaF-TM"/>
    <property type="match status" value="1"/>
</dbReference>
<comment type="caution">
    <text evidence="4">The sequence shown here is derived from an EMBL/GenBank/DDBJ whole genome shotgun (WGS) entry which is preliminary data.</text>
</comment>
<dbReference type="InterPro" id="IPR047793">
    <property type="entry name" value="LiaF_C"/>
</dbReference>
<evidence type="ECO:0000313" key="4">
    <source>
        <dbReference type="EMBL" id="MFD1608113.1"/>
    </source>
</evidence>
<evidence type="ECO:0000259" key="2">
    <source>
        <dbReference type="Pfam" id="PF09922"/>
    </source>
</evidence>
<reference evidence="5" key="1">
    <citation type="journal article" date="2019" name="Int. J. Syst. Evol. Microbiol.">
        <title>The Global Catalogue of Microorganisms (GCM) 10K type strain sequencing project: providing services to taxonomists for standard genome sequencing and annotation.</title>
        <authorList>
            <consortium name="The Broad Institute Genomics Platform"/>
            <consortium name="The Broad Institute Genome Sequencing Center for Infectious Disease"/>
            <person name="Wu L."/>
            <person name="Ma J."/>
        </authorList>
    </citation>
    <scope>NUCLEOTIDE SEQUENCE [LARGE SCALE GENOMIC DNA]</scope>
    <source>
        <strain evidence="5">CGMCC 1.12376</strain>
    </source>
</reference>
<evidence type="ECO:0000256" key="1">
    <source>
        <dbReference type="SAM" id="Phobius"/>
    </source>
</evidence>
<name>A0ABW4HR67_9BACI</name>
<evidence type="ECO:0000313" key="5">
    <source>
        <dbReference type="Proteomes" id="UP001597221"/>
    </source>
</evidence>
<dbReference type="EMBL" id="JBHUDE010000046">
    <property type="protein sequence ID" value="MFD1608113.1"/>
    <property type="molecule type" value="Genomic_DNA"/>
</dbReference>
<feature type="domain" description="LiaF transmembrane" evidence="3">
    <location>
        <begin position="8"/>
        <end position="107"/>
    </location>
</feature>
<gene>
    <name evidence="4" type="primary">liaF</name>
    <name evidence="4" type="ORF">ACFSBH_10645</name>
</gene>
<dbReference type="InterPro" id="IPR054331">
    <property type="entry name" value="LiaF_TM"/>
</dbReference>
<keyword evidence="1" id="KW-0472">Membrane</keyword>
<dbReference type="InterPro" id="IPR016975">
    <property type="entry name" value="Cell_wall_LiaF"/>
</dbReference>
<feature type="transmembrane region" description="Helical" evidence="1">
    <location>
        <begin position="7"/>
        <end position="28"/>
    </location>
</feature>
<keyword evidence="1" id="KW-0812">Transmembrane</keyword>
<evidence type="ECO:0000259" key="3">
    <source>
        <dbReference type="Pfam" id="PF22570"/>
    </source>
</evidence>
<keyword evidence="5" id="KW-1185">Reference proteome</keyword>
<organism evidence="4 5">
    <name type="scientific">Oceanobacillus luteolus</name>
    <dbReference type="NCBI Taxonomy" id="1274358"/>
    <lineage>
        <taxon>Bacteria</taxon>
        <taxon>Bacillati</taxon>
        <taxon>Bacillota</taxon>
        <taxon>Bacilli</taxon>
        <taxon>Bacillales</taxon>
        <taxon>Bacillaceae</taxon>
        <taxon>Oceanobacillus</taxon>
    </lineage>
</organism>
<feature type="domain" description="Cell wall-active antibiotics response LiaF-like C-terminal" evidence="2">
    <location>
        <begin position="139"/>
        <end position="250"/>
    </location>
</feature>
<protein>
    <submittedName>
        <fullName evidence="4">Cell wall-active antibiotics response protein LiaF</fullName>
    </submittedName>
</protein>
<dbReference type="Pfam" id="PF09922">
    <property type="entry name" value="LiaF-like_C"/>
    <property type="match status" value="1"/>
</dbReference>
<dbReference type="RefSeq" id="WP_251512045.1">
    <property type="nucleotide sequence ID" value="NZ_JAMBON010000004.1"/>
</dbReference>
<dbReference type="NCBIfam" id="NF040535">
    <property type="entry name" value="LiaF_C_term"/>
    <property type="match status" value="1"/>
</dbReference>
<dbReference type="PIRSF" id="PIRSF031509">
    <property type="entry name" value="Cell_wall_LiaF/YvqF"/>
    <property type="match status" value="1"/>
</dbReference>
<feature type="transmembrane region" description="Helical" evidence="1">
    <location>
        <begin position="60"/>
        <end position="78"/>
    </location>
</feature>
<accession>A0ABW4HR67</accession>
<keyword evidence="1" id="KW-1133">Transmembrane helix</keyword>
<feature type="transmembrane region" description="Helical" evidence="1">
    <location>
        <begin position="34"/>
        <end position="53"/>
    </location>
</feature>
<feature type="transmembrane region" description="Helical" evidence="1">
    <location>
        <begin position="90"/>
        <end position="109"/>
    </location>
</feature>
<sequence length="253" mass="29320">MSNLIRYFIAVFLIGVGVMLVLANFGFVDFGFGTIWHHLYPVLILAIGIKWLYDYLRKWGTHWFLGLFFIVFGGLLILDRFEVLTFYFKDIFKLWPLLIIYFGFLLIGIERGQNGNFVFTFEDDDEKKSQYVKKQNFTVGSQDYSQPNWKVEPMNINTFAGDFYLDFTKAFIPEKETPISIRSLAGDVHILMPENVEFRIEAHVKAGEIDILGNDWAGVNRSYKYETEGYEAAVSKIDLFIKLKAGSIRVDHV</sequence>
<dbReference type="Proteomes" id="UP001597221">
    <property type="component" value="Unassembled WGS sequence"/>
</dbReference>